<gene>
    <name evidence="8" type="ORF">FFLO_03347</name>
</gene>
<keyword evidence="3" id="KW-0472">Membrane</keyword>
<evidence type="ECO:0000313" key="8">
    <source>
        <dbReference type="EMBL" id="KAG7544234.1"/>
    </source>
</evidence>
<dbReference type="GO" id="GO:0035658">
    <property type="term" value="C:Mon1-Ccz1 complex"/>
    <property type="evidence" value="ECO:0007669"/>
    <property type="project" value="TreeGrafter"/>
</dbReference>
<feature type="region of interest" description="Disordered" evidence="4">
    <location>
        <begin position="1"/>
        <end position="77"/>
    </location>
</feature>
<evidence type="ECO:0000256" key="3">
    <source>
        <dbReference type="RuleBase" id="RU367048"/>
    </source>
</evidence>
<dbReference type="PRINTS" id="PR01546">
    <property type="entry name" value="YEAST73DUF"/>
</dbReference>
<evidence type="ECO:0000256" key="2">
    <source>
        <dbReference type="ARBA" id="ARBA00018132"/>
    </source>
</evidence>
<evidence type="ECO:0000259" key="7">
    <source>
        <dbReference type="Pfam" id="PF19038"/>
    </source>
</evidence>
<protein>
    <recommendedName>
        <fullName evidence="2 3">Vacuolar fusion protein MON1</fullName>
    </recommendedName>
</protein>
<dbReference type="PANTHER" id="PTHR13027:SF7">
    <property type="entry name" value="VACUOLAR FUSION PROTEIN MON1 HOMOLOG"/>
    <property type="match status" value="1"/>
</dbReference>
<accession>A0A8K0NT70</accession>
<proteinExistence type="inferred from homology"/>
<name>A0A8K0NT70_9TREE</name>
<dbReference type="PANTHER" id="PTHR13027">
    <property type="entry name" value="SAND PROTEIN-RELATED"/>
    <property type="match status" value="1"/>
</dbReference>
<evidence type="ECO:0000256" key="4">
    <source>
        <dbReference type="SAM" id="MobiDB-lite"/>
    </source>
</evidence>
<sequence length="543" mass="60477">MSLGIPQAGPSRSRTPSLYLGQKEGSIRSRSRGLSPSSTGNSTSSLSPSLSSSPSREIQPESVEQNGTGTEAGGSNLADARIGLKRLISRDLTTNPISKPTLSPTLSPNISGNGEAKGTDRGMVLGNGKGKEREVGFSPRRYYILTHAGKPVFDSLEVEEDQTTNMMGVIQALISIYAESEDKLRSIKRGRHKIVFLLRSPVYLFGTSDWGEPDFVLRTHLELLHLQLLSIVTEVQLKKVFARQSNFNLRRLLEGTETSLHTLLNDMQMDLTFMTSALQPMRMAPALRDAAGQALAPTDKISDLLYVLLLVNDKVVTLLRPRKHSIHPTDLHLLMNVLRSSPGLKSSETWLPLCLPKFNPNGFVYALIDYVKDNIGLIFVSADREGFEPLQAWKKSVVKKLEMDNMFSKLEMAGLADPYLCIDPGYPGLRHFWYKSRQNVQVTMPVWEAPYDEPNLARRRLVTIYQRLYDGIHARSGQAEPLKQAFIRTDSEACLGWITPSFELYVAVDAHLPKSAAVAAANAVARWVRKQEAWMFLREAPVF</sequence>
<dbReference type="EMBL" id="JABELV010000061">
    <property type="protein sequence ID" value="KAG7544234.1"/>
    <property type="molecule type" value="Genomic_DNA"/>
</dbReference>
<organism evidence="8 9">
    <name type="scientific">Filobasidium floriforme</name>
    <dbReference type="NCBI Taxonomy" id="5210"/>
    <lineage>
        <taxon>Eukaryota</taxon>
        <taxon>Fungi</taxon>
        <taxon>Dikarya</taxon>
        <taxon>Basidiomycota</taxon>
        <taxon>Agaricomycotina</taxon>
        <taxon>Tremellomycetes</taxon>
        <taxon>Filobasidiales</taxon>
        <taxon>Filobasidiaceae</taxon>
        <taxon>Filobasidium</taxon>
    </lineage>
</organism>
<dbReference type="Pfam" id="PF19036">
    <property type="entry name" value="Fuz_longin_1"/>
    <property type="match status" value="1"/>
</dbReference>
<dbReference type="InterPro" id="IPR043972">
    <property type="entry name" value="FUZ/MON1/HPS1_longin_1"/>
</dbReference>
<evidence type="ECO:0000259" key="5">
    <source>
        <dbReference type="Pfam" id="PF19036"/>
    </source>
</evidence>
<evidence type="ECO:0000259" key="6">
    <source>
        <dbReference type="Pfam" id="PF19037"/>
    </source>
</evidence>
<dbReference type="InterPro" id="IPR043971">
    <property type="entry name" value="FUZ/MON1/HPS1_longin_2"/>
</dbReference>
<comment type="function">
    <text evidence="3">Required for multiple vacuole delivery pathways including the cytoplasm to vacuole transport (Cvt), autophagy, pexophagy and endocytosis.</text>
</comment>
<dbReference type="Proteomes" id="UP000812966">
    <property type="component" value="Unassembled WGS sequence"/>
</dbReference>
<feature type="compositionally biased region" description="Low complexity" evidence="4">
    <location>
        <begin position="33"/>
        <end position="55"/>
    </location>
</feature>
<dbReference type="Pfam" id="PF19038">
    <property type="entry name" value="Fuz_longin_3"/>
    <property type="match status" value="1"/>
</dbReference>
<keyword evidence="3" id="KW-0813">Transport</keyword>
<keyword evidence="3" id="KW-0072">Autophagy</keyword>
<dbReference type="GO" id="GO:0006623">
    <property type="term" value="P:protein targeting to vacuole"/>
    <property type="evidence" value="ECO:0007669"/>
    <property type="project" value="UniProtKB-UniRule"/>
</dbReference>
<evidence type="ECO:0000256" key="1">
    <source>
        <dbReference type="ARBA" id="ARBA00004380"/>
    </source>
</evidence>
<evidence type="ECO:0000313" key="9">
    <source>
        <dbReference type="Proteomes" id="UP000812966"/>
    </source>
</evidence>
<dbReference type="Pfam" id="PF19037">
    <property type="entry name" value="Fuz_longin_2"/>
    <property type="match status" value="1"/>
</dbReference>
<reference evidence="8" key="1">
    <citation type="submission" date="2020-04" db="EMBL/GenBank/DDBJ databases">
        <title>Analysis of mating type loci in Filobasidium floriforme.</title>
        <authorList>
            <person name="Nowrousian M."/>
        </authorList>
    </citation>
    <scope>NUCLEOTIDE SEQUENCE</scope>
    <source>
        <strain evidence="8">CBS 6242</strain>
    </source>
</reference>
<comment type="similarity">
    <text evidence="3">Belongs to the MON1/SAND family.</text>
</comment>
<feature type="compositionally biased region" description="Polar residues" evidence="4">
    <location>
        <begin position="94"/>
        <end position="112"/>
    </location>
</feature>
<dbReference type="AlphaFoldDB" id="A0A8K0NT70"/>
<keyword evidence="9" id="KW-1185">Reference proteome</keyword>
<feature type="domain" description="FUZ/MON1/HPS1 third Longin" evidence="7">
    <location>
        <begin position="428"/>
        <end position="532"/>
    </location>
</feature>
<keyword evidence="3" id="KW-0926">Vacuole</keyword>
<keyword evidence="3" id="KW-0967">Endosome</keyword>
<comment type="subcellular location">
    <subcellularLocation>
        <location evidence="3">Endosome</location>
        <location evidence="3">Multivesicular body membrane</location>
        <topology evidence="3">Peripheral membrane protein</topology>
    </subcellularLocation>
    <subcellularLocation>
        <location evidence="1 3">Prevacuolar compartment membrane</location>
        <topology evidence="1 3">Peripheral membrane protein</topology>
    </subcellularLocation>
    <subcellularLocation>
        <location evidence="3">Vacuole membrane</location>
        <topology evidence="3">Peripheral membrane protein</topology>
    </subcellularLocation>
</comment>
<dbReference type="InterPro" id="IPR043970">
    <property type="entry name" value="FUZ/MON1/HPS1_longin_3"/>
</dbReference>
<dbReference type="GO" id="GO:0006914">
    <property type="term" value="P:autophagy"/>
    <property type="evidence" value="ECO:0007669"/>
    <property type="project" value="UniProtKB-UniRule"/>
</dbReference>
<dbReference type="InterPro" id="IPR004353">
    <property type="entry name" value="Mon1"/>
</dbReference>
<dbReference type="OrthoDB" id="272411at2759"/>
<feature type="domain" description="FUZ/MON1/HPS1 first Longin" evidence="5">
    <location>
        <begin position="142"/>
        <end position="263"/>
    </location>
</feature>
<dbReference type="GO" id="GO:0032585">
    <property type="term" value="C:multivesicular body membrane"/>
    <property type="evidence" value="ECO:0007669"/>
    <property type="project" value="UniProtKB-SubCell"/>
</dbReference>
<comment type="caution">
    <text evidence="8">The sequence shown here is derived from an EMBL/GenBank/DDBJ whole genome shotgun (WGS) entry which is preliminary data.</text>
</comment>
<keyword evidence="3" id="KW-0653">Protein transport</keyword>
<feature type="domain" description="FUZ/MON1/HPS1 second Longin" evidence="6">
    <location>
        <begin position="303"/>
        <end position="398"/>
    </location>
</feature>
<dbReference type="GO" id="GO:0000329">
    <property type="term" value="C:fungal-type vacuole membrane"/>
    <property type="evidence" value="ECO:0007669"/>
    <property type="project" value="TreeGrafter"/>
</dbReference>
<feature type="region of interest" description="Disordered" evidence="4">
    <location>
        <begin position="94"/>
        <end position="132"/>
    </location>
</feature>
<dbReference type="GO" id="GO:0016192">
    <property type="term" value="P:vesicle-mediated transport"/>
    <property type="evidence" value="ECO:0007669"/>
    <property type="project" value="InterPro"/>
</dbReference>